<dbReference type="PROSITE" id="PS50157">
    <property type="entry name" value="ZINC_FINGER_C2H2_2"/>
    <property type="match status" value="2"/>
</dbReference>
<keyword evidence="5" id="KW-0539">Nucleus</keyword>
<dbReference type="GO" id="GO:0008270">
    <property type="term" value="F:zinc ion binding"/>
    <property type="evidence" value="ECO:0007669"/>
    <property type="project" value="UniProtKB-KW"/>
</dbReference>
<organism evidence="9 10">
    <name type="scientific">Cochliobolus carbonum (strain 26-R-13)</name>
    <name type="common">Maize leaf spot fungus</name>
    <name type="synonym">Bipolaris zeicola</name>
    <dbReference type="NCBI Taxonomy" id="930089"/>
    <lineage>
        <taxon>Eukaryota</taxon>
        <taxon>Fungi</taxon>
        <taxon>Dikarya</taxon>
        <taxon>Ascomycota</taxon>
        <taxon>Pezizomycotina</taxon>
        <taxon>Dothideomycetes</taxon>
        <taxon>Pleosporomycetidae</taxon>
        <taxon>Pleosporales</taxon>
        <taxon>Pleosporineae</taxon>
        <taxon>Pleosporaceae</taxon>
        <taxon>Bipolaris</taxon>
    </lineage>
</organism>
<dbReference type="GO" id="GO:0000978">
    <property type="term" value="F:RNA polymerase II cis-regulatory region sequence-specific DNA binding"/>
    <property type="evidence" value="ECO:0007669"/>
    <property type="project" value="TreeGrafter"/>
</dbReference>
<gene>
    <name evidence="9" type="ORF">COCCADRAFT_42231</name>
</gene>
<dbReference type="GO" id="GO:0005634">
    <property type="term" value="C:nucleus"/>
    <property type="evidence" value="ECO:0007669"/>
    <property type="project" value="TreeGrafter"/>
</dbReference>
<dbReference type="PANTHER" id="PTHR24393">
    <property type="entry name" value="ZINC FINGER PROTEIN"/>
    <property type="match status" value="1"/>
</dbReference>
<keyword evidence="10" id="KW-1185">Reference proteome</keyword>
<dbReference type="OrthoDB" id="6077919at2759"/>
<dbReference type="EMBL" id="KI965119">
    <property type="protein sequence ID" value="EUC26808.1"/>
    <property type="molecule type" value="Genomic_DNA"/>
</dbReference>
<dbReference type="eggNOG" id="ENOG502S2SN">
    <property type="taxonomic scope" value="Eukaryota"/>
</dbReference>
<keyword evidence="2" id="KW-0677">Repeat</keyword>
<dbReference type="KEGG" id="bze:COCCADRAFT_42231"/>
<feature type="compositionally biased region" description="Basic and acidic residues" evidence="7">
    <location>
        <begin position="12"/>
        <end position="25"/>
    </location>
</feature>
<dbReference type="Gene3D" id="3.30.160.60">
    <property type="entry name" value="Classic Zinc Finger"/>
    <property type="match status" value="2"/>
</dbReference>
<keyword evidence="1" id="KW-0479">Metal-binding</keyword>
<evidence type="ECO:0000256" key="3">
    <source>
        <dbReference type="ARBA" id="ARBA00022771"/>
    </source>
</evidence>
<keyword evidence="3 6" id="KW-0863">Zinc-finger</keyword>
<keyword evidence="4" id="KW-0862">Zinc</keyword>
<feature type="region of interest" description="Disordered" evidence="7">
    <location>
        <begin position="1"/>
        <end position="25"/>
    </location>
</feature>
<dbReference type="GeneID" id="19149663"/>
<feature type="domain" description="C2H2-type" evidence="8">
    <location>
        <begin position="516"/>
        <end position="540"/>
    </location>
</feature>
<evidence type="ECO:0000256" key="7">
    <source>
        <dbReference type="SAM" id="MobiDB-lite"/>
    </source>
</evidence>
<evidence type="ECO:0000256" key="2">
    <source>
        <dbReference type="ARBA" id="ARBA00022737"/>
    </source>
</evidence>
<dbReference type="SUPFAM" id="SSF57667">
    <property type="entry name" value="beta-beta-alpha zinc fingers"/>
    <property type="match status" value="1"/>
</dbReference>
<dbReference type="GO" id="GO:0001228">
    <property type="term" value="F:DNA-binding transcription activator activity, RNA polymerase II-specific"/>
    <property type="evidence" value="ECO:0007669"/>
    <property type="project" value="TreeGrafter"/>
</dbReference>
<reference evidence="9 10" key="1">
    <citation type="journal article" date="2013" name="PLoS Genet.">
        <title>Comparative genome structure, secondary metabolite, and effector coding capacity across Cochliobolus pathogens.</title>
        <authorList>
            <person name="Condon B.J."/>
            <person name="Leng Y."/>
            <person name="Wu D."/>
            <person name="Bushley K.E."/>
            <person name="Ohm R.A."/>
            <person name="Otillar R."/>
            <person name="Martin J."/>
            <person name="Schackwitz W."/>
            <person name="Grimwood J."/>
            <person name="MohdZainudin N."/>
            <person name="Xue C."/>
            <person name="Wang R."/>
            <person name="Manning V.A."/>
            <person name="Dhillon B."/>
            <person name="Tu Z.J."/>
            <person name="Steffenson B.J."/>
            <person name="Salamov A."/>
            <person name="Sun H."/>
            <person name="Lowry S."/>
            <person name="LaButti K."/>
            <person name="Han J."/>
            <person name="Copeland A."/>
            <person name="Lindquist E."/>
            <person name="Barry K."/>
            <person name="Schmutz J."/>
            <person name="Baker S.E."/>
            <person name="Ciuffetti L.M."/>
            <person name="Grigoriev I.V."/>
            <person name="Zhong S."/>
            <person name="Turgeon B.G."/>
        </authorList>
    </citation>
    <scope>NUCLEOTIDE SEQUENCE [LARGE SCALE GENOMIC DNA]</scope>
    <source>
        <strain evidence="9 10">26-R-13</strain>
    </source>
</reference>
<dbReference type="SMART" id="SM00355">
    <property type="entry name" value="ZnF_C2H2"/>
    <property type="match status" value="4"/>
</dbReference>
<feature type="domain" description="C2H2-type" evidence="8">
    <location>
        <begin position="544"/>
        <end position="574"/>
    </location>
</feature>
<dbReference type="InterPro" id="IPR036236">
    <property type="entry name" value="Znf_C2H2_sf"/>
</dbReference>
<evidence type="ECO:0000313" key="9">
    <source>
        <dbReference type="EMBL" id="EUC26808.1"/>
    </source>
</evidence>
<dbReference type="PANTHER" id="PTHR24393:SF34">
    <property type="entry name" value="PR_SET DOMAIN 13"/>
    <property type="match status" value="1"/>
</dbReference>
<dbReference type="Proteomes" id="UP000053841">
    <property type="component" value="Unassembled WGS sequence"/>
</dbReference>
<protein>
    <recommendedName>
        <fullName evidence="8">C2H2-type domain-containing protein</fullName>
    </recommendedName>
</protein>
<sequence>MSSYYSSKSYKKPSDSASDHIEHHYNSSVPQLHISTSKQTEPWNLSQQPRIVQDMKEQAYSPATSVHTTKTTSSTLLPQRIIRHHSDLSVAHNSLSLGLQSSSSLLTPSYSPSTFNLPTQEGTWSSFNLRSAENRQPHYLSRQSNVKPSRYPHSGINNKGYFSVRTSQSALSNEADFSSQSLPLDFYSLIKNTNVKSIASIATIVSTIPLDQESRVSSTRSRKSRSKPIKCDHAGCNKTPKCDSTYKKHQLKHEKSFTCNVPKCKRASQGFTTSNDLDRHKKSVHQVDFNKGSYRKHIQRIHQDEDETDNPEKQPSLINQESADAHIDASLMLAGMDKFFPLSPTMGNSSPLDLSMKHDHMDFLKQVRRQYLAPRLSLAQQTQIPPLTQVSAEIAPRETLSQAALSDIDYGFSNAPQTKAEQQKIAQKKPTAVSSPSSTIDIGHILDVLQQGSSSAKRVNTSAENVQPGSDTQSNTDLVVLTRRDALEIIKFITQSTNIAQAAPYKARKSQTTGLKVCPRPECGYAFNRECDLRRHMKRHKKPYGCTYPRCHKRFSAKSDWKRHENSQHFQPEVFQCAFKLSPGAICGVYSPQKEKFEIYLKIYGVSSPEAVETLNTRSKIGKDLWDERFDYIVEHLEQDDKKSIREWICVEQNKTKKELGEERMQNDGEDEERGRNKDFVLVGGDYDCDNPLPPSSPRLEHIPRTLILIGESLSQLISPFFSNEGNRKRPAPNNTNDLDLRSQQKRRINTITNRYCCSCQSGPCNSLQPSYLECNHTLCWSCELVTEKFVMVDSMELYQLV</sequence>
<evidence type="ECO:0000259" key="8">
    <source>
        <dbReference type="PROSITE" id="PS50157"/>
    </source>
</evidence>
<proteinExistence type="predicted"/>
<dbReference type="PROSITE" id="PS00028">
    <property type="entry name" value="ZINC_FINGER_C2H2_1"/>
    <property type="match status" value="2"/>
</dbReference>
<dbReference type="HOGENOM" id="CLU_324903_0_0_1"/>
<dbReference type="InterPro" id="IPR013087">
    <property type="entry name" value="Znf_C2H2_type"/>
</dbReference>
<evidence type="ECO:0000313" key="10">
    <source>
        <dbReference type="Proteomes" id="UP000053841"/>
    </source>
</evidence>
<name>W6XMS2_COCC2</name>
<evidence type="ECO:0000256" key="6">
    <source>
        <dbReference type="PROSITE-ProRule" id="PRU00042"/>
    </source>
</evidence>
<evidence type="ECO:0000256" key="1">
    <source>
        <dbReference type="ARBA" id="ARBA00022723"/>
    </source>
</evidence>
<dbReference type="AlphaFoldDB" id="W6XMS2"/>
<accession>W6XMS2</accession>
<evidence type="ECO:0000256" key="4">
    <source>
        <dbReference type="ARBA" id="ARBA00022833"/>
    </source>
</evidence>
<evidence type="ECO:0000256" key="5">
    <source>
        <dbReference type="ARBA" id="ARBA00023242"/>
    </source>
</evidence>
<dbReference type="RefSeq" id="XP_007718887.1">
    <property type="nucleotide sequence ID" value="XM_007720697.1"/>
</dbReference>